<evidence type="ECO:0000313" key="1">
    <source>
        <dbReference type="EMBL" id="KXB58191.1"/>
    </source>
</evidence>
<dbReference type="Proteomes" id="UP000070467">
    <property type="component" value="Unassembled WGS sequence"/>
</dbReference>
<dbReference type="EMBL" id="LSDB01000020">
    <property type="protein sequence ID" value="KXB58191.1"/>
    <property type="molecule type" value="Genomic_DNA"/>
</dbReference>
<gene>
    <name evidence="1" type="ORF">HMPREF1871_00579</name>
</gene>
<protein>
    <submittedName>
        <fullName evidence="1">Uncharacterized protein</fullName>
    </submittedName>
</protein>
<name>A0ABR5TMX1_9BACL</name>
<sequence>MNFFIFSPSSPYFKSISKIKTVINIKIKKYQPQKLVFFKFCVDISYFYFFFDFKTGLLSKSLINYYIVRPKFFKIFYR</sequence>
<proteinExistence type="predicted"/>
<keyword evidence="2" id="KW-1185">Reference proteome</keyword>
<evidence type="ECO:0000313" key="2">
    <source>
        <dbReference type="Proteomes" id="UP000070467"/>
    </source>
</evidence>
<reference evidence="1 2" key="1">
    <citation type="submission" date="2016-01" db="EMBL/GenBank/DDBJ databases">
        <authorList>
            <person name="Mitreva M."/>
            <person name="Pepin K.H."/>
            <person name="Mihindukulasuriya K.A."/>
            <person name="Fulton R."/>
            <person name="Fronick C."/>
            <person name="O'Laughlin M."/>
            <person name="Miner T."/>
            <person name="Herter B."/>
            <person name="Rosa B.A."/>
            <person name="Cordes M."/>
            <person name="Tomlinson C."/>
            <person name="Wollam A."/>
            <person name="Palsikar V.B."/>
            <person name="Mardis E.R."/>
            <person name="Wilson R.K."/>
        </authorList>
    </citation>
    <scope>NUCLEOTIDE SEQUENCE [LARGE SCALE GENOMIC DNA]</scope>
    <source>
        <strain evidence="1 2">KA00071</strain>
    </source>
</reference>
<comment type="caution">
    <text evidence="1">The sequence shown here is derived from an EMBL/GenBank/DDBJ whole genome shotgun (WGS) entry which is preliminary data.</text>
</comment>
<organism evidence="1 2">
    <name type="scientific">Gemelliphila asaccharolytica</name>
    <dbReference type="NCBI Taxonomy" id="502393"/>
    <lineage>
        <taxon>Bacteria</taxon>
        <taxon>Bacillati</taxon>
        <taxon>Bacillota</taxon>
        <taxon>Bacilli</taxon>
        <taxon>Bacillales</taxon>
        <taxon>Gemellaceae</taxon>
        <taxon>Gemelliphila</taxon>
    </lineage>
</organism>
<accession>A0ABR5TMX1</accession>